<organism evidence="1 2">
    <name type="scientific">Lishizhenia tianjinensis</name>
    <dbReference type="NCBI Taxonomy" id="477690"/>
    <lineage>
        <taxon>Bacteria</taxon>
        <taxon>Pseudomonadati</taxon>
        <taxon>Bacteroidota</taxon>
        <taxon>Flavobacteriia</taxon>
        <taxon>Flavobacteriales</taxon>
        <taxon>Crocinitomicaceae</taxon>
        <taxon>Lishizhenia</taxon>
    </lineage>
</organism>
<sequence length="210" mass="23969">MTSHFQKYHSPYILKLGLLLLTLCLSNALHAQFGLIRLMNRPKGGIEIHPHYLCVESGVFNRAVTGISYYNNEELLPNHSFVSTFISVGNRGFKIEEGSNFYSTVGMAYNRGSYNNYFTAGLDLKYVRLYYWEDLDWSVSTGNFAGGTYGGFLGYTRFNGAFMLQCRISYMRSFNDLQDDEPWYNLGRQKLSALGFGISLGWNLRFNKGL</sequence>
<reference evidence="1 2" key="1">
    <citation type="submission" date="2016-10" db="EMBL/GenBank/DDBJ databases">
        <authorList>
            <person name="de Groot N.N."/>
        </authorList>
    </citation>
    <scope>NUCLEOTIDE SEQUENCE [LARGE SCALE GENOMIC DNA]</scope>
    <source>
        <strain evidence="1 2">CGMCC 1.7005</strain>
    </source>
</reference>
<dbReference type="EMBL" id="FPAS01000001">
    <property type="protein sequence ID" value="SFT42033.1"/>
    <property type="molecule type" value="Genomic_DNA"/>
</dbReference>
<proteinExistence type="predicted"/>
<evidence type="ECO:0000313" key="1">
    <source>
        <dbReference type="EMBL" id="SFT42033.1"/>
    </source>
</evidence>
<protein>
    <submittedName>
        <fullName evidence="1">Uncharacterized protein</fullName>
    </submittedName>
</protein>
<accession>A0A1I6XVG4</accession>
<dbReference type="Proteomes" id="UP000236454">
    <property type="component" value="Unassembled WGS sequence"/>
</dbReference>
<gene>
    <name evidence="1" type="ORF">SAMN05216474_0462</name>
</gene>
<evidence type="ECO:0000313" key="2">
    <source>
        <dbReference type="Proteomes" id="UP000236454"/>
    </source>
</evidence>
<dbReference type="AlphaFoldDB" id="A0A1I6XVG4"/>
<dbReference type="STRING" id="477690.SAMN05216474_0462"/>
<name>A0A1I6XVG4_9FLAO</name>
<keyword evidence="2" id="KW-1185">Reference proteome</keyword>
<dbReference type="RefSeq" id="WP_090245886.1">
    <property type="nucleotide sequence ID" value="NZ_FPAS01000001.1"/>
</dbReference>